<feature type="region of interest" description="Disordered" evidence="1">
    <location>
        <begin position="106"/>
        <end position="125"/>
    </location>
</feature>
<evidence type="ECO:0000256" key="1">
    <source>
        <dbReference type="SAM" id="MobiDB-lite"/>
    </source>
</evidence>
<organism evidence="3 4">
    <name type="scientific">Microdochium bolleyi</name>
    <dbReference type="NCBI Taxonomy" id="196109"/>
    <lineage>
        <taxon>Eukaryota</taxon>
        <taxon>Fungi</taxon>
        <taxon>Dikarya</taxon>
        <taxon>Ascomycota</taxon>
        <taxon>Pezizomycotina</taxon>
        <taxon>Sordariomycetes</taxon>
        <taxon>Xylariomycetidae</taxon>
        <taxon>Xylariales</taxon>
        <taxon>Microdochiaceae</taxon>
        <taxon>Microdochium</taxon>
    </lineage>
</organism>
<dbReference type="EMBL" id="KQ964345">
    <property type="protein sequence ID" value="KXJ84715.1"/>
    <property type="molecule type" value="Genomic_DNA"/>
</dbReference>
<feature type="region of interest" description="Disordered" evidence="1">
    <location>
        <begin position="60"/>
        <end position="86"/>
    </location>
</feature>
<feature type="compositionally biased region" description="Polar residues" evidence="1">
    <location>
        <begin position="192"/>
        <end position="211"/>
    </location>
</feature>
<reference evidence="4" key="1">
    <citation type="submission" date="2016-02" db="EMBL/GenBank/DDBJ databases">
        <title>Draft genome sequence of Microdochium bolleyi, a fungal endophyte of beachgrass.</title>
        <authorList>
            <consortium name="DOE Joint Genome Institute"/>
            <person name="David A.S."/>
            <person name="May G."/>
            <person name="Haridas S."/>
            <person name="Lim J."/>
            <person name="Wang M."/>
            <person name="Labutti K."/>
            <person name="Lipzen A."/>
            <person name="Barry K."/>
            <person name="Grigoriev I.V."/>
        </authorList>
    </citation>
    <scope>NUCLEOTIDE SEQUENCE [LARGE SCALE GENOMIC DNA]</scope>
    <source>
        <strain evidence="4">J235TASD1</strain>
    </source>
</reference>
<keyword evidence="2" id="KW-1133">Transmembrane helix</keyword>
<dbReference type="AlphaFoldDB" id="A0A136IIA8"/>
<dbReference type="Proteomes" id="UP000070501">
    <property type="component" value="Unassembled WGS sequence"/>
</dbReference>
<sequence length="273" mass="30689">MMVALMLVMVGITCLCLFRVYVAFDRNKKRRGRRRLRFPKSSQGKIMTSQEFETYRQSKMVHQDELDSESDDSHDEEDVNEADERNLEEEAFLYRQRQQAYIAEQRLNRRKVSGGEGSQTPERRPAVGFSVVLDISVETWISASTPAQSGLEKPEVGHPASLAQEDDDDVPIALLVKSRAVNDEPAPKKRSPQNTLHLSIRPHTSASSRQLATPLPQPHAYLRPFTPFPNAATRGHHHGHSLAVNNASQLSLPRPQTRRQHTSGGLGSRIESP</sequence>
<evidence type="ECO:0000313" key="4">
    <source>
        <dbReference type="Proteomes" id="UP000070501"/>
    </source>
</evidence>
<feature type="compositionally biased region" description="Acidic residues" evidence="1">
    <location>
        <begin position="66"/>
        <end position="86"/>
    </location>
</feature>
<dbReference type="InParanoid" id="A0A136IIA8"/>
<accession>A0A136IIA8</accession>
<feature type="region of interest" description="Disordered" evidence="1">
    <location>
        <begin position="226"/>
        <end position="273"/>
    </location>
</feature>
<feature type="region of interest" description="Disordered" evidence="1">
    <location>
        <begin position="179"/>
        <end position="212"/>
    </location>
</feature>
<dbReference type="PANTHER" id="PTHR42068:SF1">
    <property type="entry name" value="YALI0B18964P"/>
    <property type="match status" value="1"/>
</dbReference>
<feature type="transmembrane region" description="Helical" evidence="2">
    <location>
        <begin position="6"/>
        <end position="24"/>
    </location>
</feature>
<proteinExistence type="predicted"/>
<keyword evidence="2" id="KW-0472">Membrane</keyword>
<dbReference type="PANTHER" id="PTHR42068">
    <property type="entry name" value="YALI0B18964P"/>
    <property type="match status" value="1"/>
</dbReference>
<keyword evidence="4" id="KW-1185">Reference proteome</keyword>
<evidence type="ECO:0000256" key="2">
    <source>
        <dbReference type="SAM" id="Phobius"/>
    </source>
</evidence>
<evidence type="ECO:0000313" key="3">
    <source>
        <dbReference type="EMBL" id="KXJ84715.1"/>
    </source>
</evidence>
<name>A0A136IIA8_9PEZI</name>
<protein>
    <submittedName>
        <fullName evidence="3">Uncharacterized protein</fullName>
    </submittedName>
</protein>
<keyword evidence="2" id="KW-0812">Transmembrane</keyword>
<gene>
    <name evidence="3" type="ORF">Micbo1qcDRAFT_199065</name>
</gene>
<dbReference type="OrthoDB" id="5219028at2759"/>